<name>A0A2T2XL65_9FIRM</name>
<sequence>MDDVETTVAVPSIQIANDVIAAIAGLAATEVDGVVGMTGGLAGGLSEMLGKRDPTKGVKLDVKDNLVGFDLYLVVQFGKKIPEVASRVQEQVKIQVENMTGLHVTHVNIHVQGVSFATSSQLPQNLE</sequence>
<accession>A0A2T2XL65</accession>
<evidence type="ECO:0000313" key="3">
    <source>
        <dbReference type="Proteomes" id="UP000242972"/>
    </source>
</evidence>
<dbReference type="EMBL" id="PXYW01000003">
    <property type="protein sequence ID" value="PSR35234.1"/>
    <property type="molecule type" value="Genomic_DNA"/>
</dbReference>
<dbReference type="PANTHER" id="PTHR34297">
    <property type="entry name" value="HYPOTHETICAL CYTOSOLIC PROTEIN-RELATED"/>
    <property type="match status" value="1"/>
</dbReference>
<dbReference type="Proteomes" id="UP000242972">
    <property type="component" value="Unassembled WGS sequence"/>
</dbReference>
<evidence type="ECO:0000313" key="2">
    <source>
        <dbReference type="EMBL" id="PSR35234.1"/>
    </source>
</evidence>
<proteinExistence type="inferred from homology"/>
<comment type="caution">
    <text evidence="2">The sequence shown here is derived from an EMBL/GenBank/DDBJ whole genome shotgun (WGS) entry which is preliminary data.</text>
</comment>
<gene>
    <name evidence="2" type="ORF">C7B46_02165</name>
</gene>
<dbReference type="AlphaFoldDB" id="A0A2T2XL65"/>
<dbReference type="PANTHER" id="PTHR34297:SF2">
    <property type="entry name" value="ASP23_GLS24 FAMILY ENVELOPE STRESS RESPONSE PROTEIN"/>
    <property type="match status" value="1"/>
</dbReference>
<evidence type="ECO:0000256" key="1">
    <source>
        <dbReference type="ARBA" id="ARBA00005721"/>
    </source>
</evidence>
<comment type="similarity">
    <text evidence="1">Belongs to the asp23 family.</text>
</comment>
<dbReference type="Pfam" id="PF03780">
    <property type="entry name" value="Asp23"/>
    <property type="match status" value="1"/>
</dbReference>
<protein>
    <submittedName>
        <fullName evidence="2">Asp23/Gls24 family envelope stress response protein</fullName>
    </submittedName>
</protein>
<reference evidence="2 3" key="1">
    <citation type="journal article" date="2014" name="BMC Genomics">
        <title>Comparison of environmental and isolate Sulfobacillus genomes reveals diverse carbon, sulfur, nitrogen, and hydrogen metabolisms.</title>
        <authorList>
            <person name="Justice N.B."/>
            <person name="Norman A."/>
            <person name="Brown C.T."/>
            <person name="Singh A."/>
            <person name="Thomas B.C."/>
            <person name="Banfield J.F."/>
        </authorList>
    </citation>
    <scope>NUCLEOTIDE SEQUENCE [LARGE SCALE GENOMIC DNA]</scope>
    <source>
        <strain evidence="2">AMDSBA4</strain>
    </source>
</reference>
<dbReference type="InterPro" id="IPR005531">
    <property type="entry name" value="Asp23"/>
</dbReference>
<organism evidence="2 3">
    <name type="scientific">Sulfobacillus benefaciens</name>
    <dbReference type="NCBI Taxonomy" id="453960"/>
    <lineage>
        <taxon>Bacteria</taxon>
        <taxon>Bacillati</taxon>
        <taxon>Bacillota</taxon>
        <taxon>Clostridia</taxon>
        <taxon>Eubacteriales</taxon>
        <taxon>Clostridiales Family XVII. Incertae Sedis</taxon>
        <taxon>Sulfobacillus</taxon>
    </lineage>
</organism>